<evidence type="ECO:0000256" key="1">
    <source>
        <dbReference type="PROSITE-ProRule" id="PRU00023"/>
    </source>
</evidence>
<feature type="non-terminal residue" evidence="3">
    <location>
        <position position="1"/>
    </location>
</feature>
<keyword evidence="4" id="KW-1185">Reference proteome</keyword>
<reference evidence="3 4" key="1">
    <citation type="journal article" date="2019" name="Sci. Rep.">
        <title>A high-quality genome of Eragrostis curvula grass provides insights into Poaceae evolution and supports new strategies to enhance forage quality.</title>
        <authorList>
            <person name="Carballo J."/>
            <person name="Santos B.A.C.M."/>
            <person name="Zappacosta D."/>
            <person name="Garbus I."/>
            <person name="Selva J.P."/>
            <person name="Gallo C.A."/>
            <person name="Diaz A."/>
            <person name="Albertini E."/>
            <person name="Caccamo M."/>
            <person name="Echenique V."/>
        </authorList>
    </citation>
    <scope>NUCLEOTIDE SEQUENCE [LARGE SCALE GENOMIC DNA]</scope>
    <source>
        <strain evidence="4">cv. Victoria</strain>
        <tissue evidence="3">Leaf</tissue>
    </source>
</reference>
<dbReference type="PROSITE" id="PS50088">
    <property type="entry name" value="ANK_REPEAT"/>
    <property type="match status" value="1"/>
</dbReference>
<dbReference type="Gramene" id="TVU45220">
    <property type="protein sequence ID" value="TVU45220"/>
    <property type="gene ID" value="EJB05_04696"/>
</dbReference>
<gene>
    <name evidence="3" type="ORF">EJB05_04696</name>
</gene>
<dbReference type="Pfam" id="PF00023">
    <property type="entry name" value="Ank"/>
    <property type="match status" value="1"/>
</dbReference>
<sequence length="165" mass="17945">MSNSQHSSLIPSCKGMESERRMDPALYKATTTPPPPPPLHGKCVEPYETGGQGPHDPQHHDAKASHGAPHRSGAWALRLHPEVLERSEGLLVAGNNDDDTPLHLAAKAGELEVARLLVVRGLAWPPNTRSPLIKINKAVNNPLDLWEAVEVALMDTDPARTYDLN</sequence>
<dbReference type="InterPro" id="IPR036770">
    <property type="entry name" value="Ankyrin_rpt-contain_sf"/>
</dbReference>
<feature type="region of interest" description="Disordered" evidence="2">
    <location>
        <begin position="1"/>
        <end position="71"/>
    </location>
</feature>
<dbReference type="EMBL" id="RWGY01000004">
    <property type="protein sequence ID" value="TVU45220.1"/>
    <property type="molecule type" value="Genomic_DNA"/>
</dbReference>
<dbReference type="OrthoDB" id="430823at2759"/>
<dbReference type="AlphaFoldDB" id="A0A5J9WCT6"/>
<feature type="repeat" description="ANK" evidence="1">
    <location>
        <begin position="97"/>
        <end position="121"/>
    </location>
</feature>
<dbReference type="SUPFAM" id="SSF48403">
    <property type="entry name" value="Ankyrin repeat"/>
    <property type="match status" value="1"/>
</dbReference>
<evidence type="ECO:0000256" key="2">
    <source>
        <dbReference type="SAM" id="MobiDB-lite"/>
    </source>
</evidence>
<comment type="caution">
    <text evidence="3">The sequence shown here is derived from an EMBL/GenBank/DDBJ whole genome shotgun (WGS) entry which is preliminary data.</text>
</comment>
<dbReference type="Gene3D" id="1.25.40.20">
    <property type="entry name" value="Ankyrin repeat-containing domain"/>
    <property type="match status" value="1"/>
</dbReference>
<feature type="compositionally biased region" description="Polar residues" evidence="2">
    <location>
        <begin position="1"/>
        <end position="10"/>
    </location>
</feature>
<proteinExistence type="predicted"/>
<dbReference type="InterPro" id="IPR002110">
    <property type="entry name" value="Ankyrin_rpt"/>
</dbReference>
<evidence type="ECO:0000313" key="4">
    <source>
        <dbReference type="Proteomes" id="UP000324897"/>
    </source>
</evidence>
<organism evidence="3 4">
    <name type="scientific">Eragrostis curvula</name>
    <name type="common">weeping love grass</name>
    <dbReference type="NCBI Taxonomy" id="38414"/>
    <lineage>
        <taxon>Eukaryota</taxon>
        <taxon>Viridiplantae</taxon>
        <taxon>Streptophyta</taxon>
        <taxon>Embryophyta</taxon>
        <taxon>Tracheophyta</taxon>
        <taxon>Spermatophyta</taxon>
        <taxon>Magnoliopsida</taxon>
        <taxon>Liliopsida</taxon>
        <taxon>Poales</taxon>
        <taxon>Poaceae</taxon>
        <taxon>PACMAD clade</taxon>
        <taxon>Chloridoideae</taxon>
        <taxon>Eragrostideae</taxon>
        <taxon>Eragrostidinae</taxon>
        <taxon>Eragrostis</taxon>
    </lineage>
</organism>
<keyword evidence="1" id="KW-0040">ANK repeat</keyword>
<dbReference type="Proteomes" id="UP000324897">
    <property type="component" value="Chromosome 5"/>
</dbReference>
<evidence type="ECO:0000313" key="3">
    <source>
        <dbReference type="EMBL" id="TVU45220.1"/>
    </source>
</evidence>
<protein>
    <submittedName>
        <fullName evidence="3">Uncharacterized protein</fullName>
    </submittedName>
</protein>
<name>A0A5J9WCT6_9POAL</name>
<dbReference type="PROSITE" id="PS50297">
    <property type="entry name" value="ANK_REP_REGION"/>
    <property type="match status" value="1"/>
</dbReference>
<accession>A0A5J9WCT6</accession>